<evidence type="ECO:0000313" key="1">
    <source>
        <dbReference type="EMBL" id="PBJ97560.1"/>
    </source>
</evidence>
<gene>
    <name evidence="1" type="ORF">CMV24_02255</name>
</gene>
<protein>
    <submittedName>
        <fullName evidence="1">Uncharacterized protein</fullName>
    </submittedName>
</protein>
<dbReference type="KEGG" id="ppj:RK21_05835"/>
<dbReference type="EMBL" id="NTME01000001">
    <property type="protein sequence ID" value="PBJ97560.1"/>
    <property type="molecule type" value="Genomic_DNA"/>
</dbReference>
<proteinExistence type="predicted"/>
<sequence length="126" mass="13982">MNSIEHYAAYETDGRIVFAVSCPPEHGKKIIRLNTDRPYIQVATPARAAEHFVMGQMLKERPQMGVLLQGNWLKGVHAGAAVKIESETYTADGSDIELGFSAPGTYHITVSLWPYRDQEFSVENSA</sequence>
<dbReference type="RefSeq" id="WP_041506409.1">
    <property type="nucleotide sequence ID" value="NZ_CP010359.1"/>
</dbReference>
<accession>A0A0B5K9Z8</accession>
<reference evidence="1 2" key="1">
    <citation type="submission" date="2017-09" db="EMBL/GenBank/DDBJ databases">
        <authorList>
            <person name="Ehlers B."/>
            <person name="Leendertz F.H."/>
        </authorList>
    </citation>
    <scope>NUCLEOTIDE SEQUENCE [LARGE SCALE GENOMIC DNA]</scope>
    <source>
        <strain evidence="1 2">DJ-1</strain>
    </source>
</reference>
<comment type="caution">
    <text evidence="1">The sequence shown here is derived from an EMBL/GenBank/DDBJ whole genome shotgun (WGS) entry which is preliminary data.</text>
</comment>
<dbReference type="AlphaFoldDB" id="A0A0B5K9Z8"/>
<name>A0A0B5K9Z8_PSEDL</name>
<evidence type="ECO:0000313" key="2">
    <source>
        <dbReference type="Proteomes" id="UP000218102"/>
    </source>
</evidence>
<organism evidence="1 2">
    <name type="scientific">Pseudomonas plecoglossicida</name>
    <dbReference type="NCBI Taxonomy" id="70775"/>
    <lineage>
        <taxon>Bacteria</taxon>
        <taxon>Pseudomonadati</taxon>
        <taxon>Pseudomonadota</taxon>
        <taxon>Gammaproteobacteria</taxon>
        <taxon>Pseudomonadales</taxon>
        <taxon>Pseudomonadaceae</taxon>
        <taxon>Pseudomonas</taxon>
    </lineage>
</organism>
<dbReference type="Proteomes" id="UP000218102">
    <property type="component" value="Unassembled WGS sequence"/>
</dbReference>